<evidence type="ECO:0000256" key="3">
    <source>
        <dbReference type="ARBA" id="ARBA00023172"/>
    </source>
</evidence>
<accession>A0A8J6XGM2</accession>
<dbReference type="RefSeq" id="WP_190826436.1">
    <property type="nucleotide sequence ID" value="NZ_CAWPPI010000034.1"/>
</dbReference>
<dbReference type="AlphaFoldDB" id="A0A8J6XGM2"/>
<organism evidence="7 8">
    <name type="scientific">Iningainema tapete BLCC-T55</name>
    <dbReference type="NCBI Taxonomy" id="2748662"/>
    <lineage>
        <taxon>Bacteria</taxon>
        <taxon>Bacillati</taxon>
        <taxon>Cyanobacteriota</taxon>
        <taxon>Cyanophyceae</taxon>
        <taxon>Nostocales</taxon>
        <taxon>Scytonemataceae</taxon>
        <taxon>Iningainema tapete</taxon>
    </lineage>
</organism>
<dbReference type="PROSITE" id="PS51898">
    <property type="entry name" value="TYR_RECOMBINASE"/>
    <property type="match status" value="1"/>
</dbReference>
<feature type="domain" description="Core-binding (CB)" evidence="6">
    <location>
        <begin position="23"/>
        <end position="119"/>
    </location>
</feature>
<dbReference type="GO" id="GO:0015074">
    <property type="term" value="P:DNA integration"/>
    <property type="evidence" value="ECO:0007669"/>
    <property type="project" value="UniProtKB-KW"/>
</dbReference>
<name>A0A8J6XGM2_9CYAN</name>
<keyword evidence="3" id="KW-0233">DNA recombination</keyword>
<dbReference type="InterPro" id="IPR044068">
    <property type="entry name" value="CB"/>
</dbReference>
<feature type="domain" description="Tyr recombinase" evidence="5">
    <location>
        <begin position="165"/>
        <end position="231"/>
    </location>
</feature>
<dbReference type="Pfam" id="PF02899">
    <property type="entry name" value="Phage_int_SAM_1"/>
    <property type="match status" value="1"/>
</dbReference>
<proteinExistence type="predicted"/>
<dbReference type="GO" id="GO:0006310">
    <property type="term" value="P:DNA recombination"/>
    <property type="evidence" value="ECO:0007669"/>
    <property type="project" value="UniProtKB-KW"/>
</dbReference>
<dbReference type="EMBL" id="JACXAE010000034">
    <property type="protein sequence ID" value="MBD2772152.1"/>
    <property type="molecule type" value="Genomic_DNA"/>
</dbReference>
<dbReference type="SUPFAM" id="SSF56349">
    <property type="entry name" value="DNA breaking-rejoining enzymes"/>
    <property type="match status" value="1"/>
</dbReference>
<dbReference type="InterPro" id="IPR004107">
    <property type="entry name" value="Integrase_SAM-like_N"/>
</dbReference>
<dbReference type="Proteomes" id="UP000629098">
    <property type="component" value="Unassembled WGS sequence"/>
</dbReference>
<dbReference type="Gene3D" id="1.10.443.10">
    <property type="entry name" value="Intergrase catalytic core"/>
    <property type="match status" value="1"/>
</dbReference>
<evidence type="ECO:0000259" key="6">
    <source>
        <dbReference type="PROSITE" id="PS51900"/>
    </source>
</evidence>
<evidence type="ECO:0000256" key="1">
    <source>
        <dbReference type="ARBA" id="ARBA00022908"/>
    </source>
</evidence>
<dbReference type="InterPro" id="IPR002104">
    <property type="entry name" value="Integrase_catalytic"/>
</dbReference>
<dbReference type="PROSITE" id="PS51900">
    <property type="entry name" value="CB"/>
    <property type="match status" value="1"/>
</dbReference>
<keyword evidence="8" id="KW-1185">Reference proteome</keyword>
<dbReference type="InterPro" id="IPR013762">
    <property type="entry name" value="Integrase-like_cat_sf"/>
</dbReference>
<evidence type="ECO:0000313" key="7">
    <source>
        <dbReference type="EMBL" id="MBD2772152.1"/>
    </source>
</evidence>
<dbReference type="InterPro" id="IPR011010">
    <property type="entry name" value="DNA_brk_join_enz"/>
</dbReference>
<evidence type="ECO:0000256" key="2">
    <source>
        <dbReference type="ARBA" id="ARBA00023125"/>
    </source>
</evidence>
<protein>
    <submittedName>
        <fullName evidence="7">Site-specific integrase</fullName>
    </submittedName>
</protein>
<evidence type="ECO:0000259" key="5">
    <source>
        <dbReference type="PROSITE" id="PS51898"/>
    </source>
</evidence>
<dbReference type="InterPro" id="IPR010998">
    <property type="entry name" value="Integrase_recombinase_N"/>
</dbReference>
<dbReference type="Gene3D" id="1.10.150.130">
    <property type="match status" value="1"/>
</dbReference>
<evidence type="ECO:0000313" key="8">
    <source>
        <dbReference type="Proteomes" id="UP000629098"/>
    </source>
</evidence>
<dbReference type="GO" id="GO:0003677">
    <property type="term" value="F:DNA binding"/>
    <property type="evidence" value="ECO:0007669"/>
    <property type="project" value="UniProtKB-UniRule"/>
</dbReference>
<keyword evidence="2 4" id="KW-0238">DNA-binding</keyword>
<evidence type="ECO:0000256" key="4">
    <source>
        <dbReference type="PROSITE-ProRule" id="PRU01248"/>
    </source>
</evidence>
<keyword evidence="1" id="KW-0229">DNA integration</keyword>
<reference evidence="7" key="1">
    <citation type="submission" date="2020-09" db="EMBL/GenBank/DDBJ databases">
        <title>Iningainema tapete sp. nov. (Scytonemataceae, Cyanobacteria) from greenhouses in central Florida (USA) produces two types of nodularin with biosynthetic potential for microcystin-LR and anabaenopeptins.</title>
        <authorList>
            <person name="Berthold D.E."/>
            <person name="Lefler F.W."/>
            <person name="Huang I.-S."/>
            <person name="Abdulla H."/>
            <person name="Zimba P.V."/>
            <person name="Laughinghouse H.D. IV."/>
        </authorList>
    </citation>
    <scope>NUCLEOTIDE SEQUENCE</scope>
    <source>
        <strain evidence="7">BLCCT55</strain>
    </source>
</reference>
<sequence length="231" mass="26734">MKVQKGILPDTNRQVWMVLDDDYLPIEPIQKYLYYLDSIGRSPNTIQTYAHNLKLFWEFLRSSKLNWREISMEQLSNFIHWLRNPNSGVLSVQPIVSLRSEKTINHCLTTVCGFYEFQERIGVTKGVNAERYQLQPGSKYKPFLHHISKGKEVKTRLLKIKEPSRFPGCLTPEKVNTLVESCNTRRDKFLIRLLYETGLRIGEALGLLCGIHVVESLLVQSFGETLYNVTA</sequence>
<comment type="caution">
    <text evidence="7">The sequence shown here is derived from an EMBL/GenBank/DDBJ whole genome shotgun (WGS) entry which is preliminary data.</text>
</comment>
<gene>
    <name evidence="7" type="ORF">ICL16_08665</name>
</gene>